<keyword evidence="2" id="KW-1185">Reference proteome</keyword>
<sequence length="73" mass="7913">MLVWINSPVGDEISSLTGCGGDPTEARENGEVIRKAPLISPSNRIDFVDVLGVVEHEACLKYESRTIALTDNL</sequence>
<evidence type="ECO:0000313" key="2">
    <source>
        <dbReference type="Proteomes" id="UP000828390"/>
    </source>
</evidence>
<comment type="caution">
    <text evidence="1">The sequence shown here is derived from an EMBL/GenBank/DDBJ whole genome shotgun (WGS) entry which is preliminary data.</text>
</comment>
<reference evidence="1" key="2">
    <citation type="submission" date="2020-11" db="EMBL/GenBank/DDBJ databases">
        <authorList>
            <person name="McCartney M.A."/>
            <person name="Auch B."/>
            <person name="Kono T."/>
            <person name="Mallez S."/>
            <person name="Becker A."/>
            <person name="Gohl D.M."/>
            <person name="Silverstein K.A.T."/>
            <person name="Koren S."/>
            <person name="Bechman K.B."/>
            <person name="Herman A."/>
            <person name="Abrahante J.E."/>
            <person name="Garbe J."/>
        </authorList>
    </citation>
    <scope>NUCLEOTIDE SEQUENCE</scope>
    <source>
        <strain evidence="1">Duluth1</strain>
        <tissue evidence="1">Whole animal</tissue>
    </source>
</reference>
<accession>A0A9D4IHQ4</accession>
<name>A0A9D4IHQ4_DREPO</name>
<dbReference type="Proteomes" id="UP000828390">
    <property type="component" value="Unassembled WGS sequence"/>
</dbReference>
<organism evidence="1 2">
    <name type="scientific">Dreissena polymorpha</name>
    <name type="common">Zebra mussel</name>
    <name type="synonym">Mytilus polymorpha</name>
    <dbReference type="NCBI Taxonomy" id="45954"/>
    <lineage>
        <taxon>Eukaryota</taxon>
        <taxon>Metazoa</taxon>
        <taxon>Spiralia</taxon>
        <taxon>Lophotrochozoa</taxon>
        <taxon>Mollusca</taxon>
        <taxon>Bivalvia</taxon>
        <taxon>Autobranchia</taxon>
        <taxon>Heteroconchia</taxon>
        <taxon>Euheterodonta</taxon>
        <taxon>Imparidentia</taxon>
        <taxon>Neoheterodontei</taxon>
        <taxon>Myida</taxon>
        <taxon>Dreissenoidea</taxon>
        <taxon>Dreissenidae</taxon>
        <taxon>Dreissena</taxon>
    </lineage>
</organism>
<evidence type="ECO:0000313" key="1">
    <source>
        <dbReference type="EMBL" id="KAH3773674.1"/>
    </source>
</evidence>
<protein>
    <submittedName>
        <fullName evidence="1">Uncharacterized protein</fullName>
    </submittedName>
</protein>
<dbReference type="AlphaFoldDB" id="A0A9D4IHQ4"/>
<gene>
    <name evidence="1" type="ORF">DPMN_175042</name>
</gene>
<dbReference type="EMBL" id="JAIWYP010000009">
    <property type="protein sequence ID" value="KAH3773674.1"/>
    <property type="molecule type" value="Genomic_DNA"/>
</dbReference>
<reference evidence="1" key="1">
    <citation type="journal article" date="2019" name="bioRxiv">
        <title>The Genome of the Zebra Mussel, Dreissena polymorpha: A Resource for Invasive Species Research.</title>
        <authorList>
            <person name="McCartney M.A."/>
            <person name="Auch B."/>
            <person name="Kono T."/>
            <person name="Mallez S."/>
            <person name="Zhang Y."/>
            <person name="Obille A."/>
            <person name="Becker A."/>
            <person name="Abrahante J.E."/>
            <person name="Garbe J."/>
            <person name="Badalamenti J.P."/>
            <person name="Herman A."/>
            <person name="Mangelson H."/>
            <person name="Liachko I."/>
            <person name="Sullivan S."/>
            <person name="Sone E.D."/>
            <person name="Koren S."/>
            <person name="Silverstein K.A.T."/>
            <person name="Beckman K.B."/>
            <person name="Gohl D.M."/>
        </authorList>
    </citation>
    <scope>NUCLEOTIDE SEQUENCE</scope>
    <source>
        <strain evidence="1">Duluth1</strain>
        <tissue evidence="1">Whole animal</tissue>
    </source>
</reference>
<proteinExistence type="predicted"/>